<reference evidence="3" key="1">
    <citation type="journal article" date="2019" name="Int. J. Syst. Evol. Microbiol.">
        <title>The Global Catalogue of Microorganisms (GCM) 10K type strain sequencing project: providing services to taxonomists for standard genome sequencing and annotation.</title>
        <authorList>
            <consortium name="The Broad Institute Genomics Platform"/>
            <consortium name="The Broad Institute Genome Sequencing Center for Infectious Disease"/>
            <person name="Wu L."/>
            <person name="Ma J."/>
        </authorList>
    </citation>
    <scope>NUCLEOTIDE SEQUENCE [LARGE SCALE GENOMIC DNA]</scope>
    <source>
        <strain evidence="3">JCM 16924</strain>
    </source>
</reference>
<dbReference type="PANTHER" id="PTHR42951">
    <property type="entry name" value="METALLO-BETA-LACTAMASE DOMAIN-CONTAINING"/>
    <property type="match status" value="1"/>
</dbReference>
<organism evidence="2 3">
    <name type="scientific">Streptomyces plumbiresistens</name>
    <dbReference type="NCBI Taxonomy" id="511811"/>
    <lineage>
        <taxon>Bacteria</taxon>
        <taxon>Bacillati</taxon>
        <taxon>Actinomycetota</taxon>
        <taxon>Actinomycetes</taxon>
        <taxon>Kitasatosporales</taxon>
        <taxon>Streptomycetaceae</taxon>
        <taxon>Streptomyces</taxon>
    </lineage>
</organism>
<dbReference type="InterPro" id="IPR001279">
    <property type="entry name" value="Metallo-B-lactamas"/>
</dbReference>
<evidence type="ECO:0000313" key="2">
    <source>
        <dbReference type="EMBL" id="GAA4024262.1"/>
    </source>
</evidence>
<dbReference type="Proteomes" id="UP001500456">
    <property type="component" value="Unassembled WGS sequence"/>
</dbReference>
<dbReference type="InterPro" id="IPR036866">
    <property type="entry name" value="RibonucZ/Hydroxyglut_hydro"/>
</dbReference>
<dbReference type="SMART" id="SM00849">
    <property type="entry name" value="Lactamase_B"/>
    <property type="match status" value="1"/>
</dbReference>
<dbReference type="InterPro" id="IPR050855">
    <property type="entry name" value="NDM-1-like"/>
</dbReference>
<evidence type="ECO:0000259" key="1">
    <source>
        <dbReference type="SMART" id="SM00849"/>
    </source>
</evidence>
<proteinExistence type="predicted"/>
<sequence length="283" mass="30785">MTDQLTLSVFTAPARPVHAPLPVAPPDGGWTWPPTAATLIAGEREAILVDTVPTVEDAQKLADWIEASGKKLTTIYITHGHFDHFLGSSTLLDRFPQARVVATEATVRLIEAEAESGHDLKLYGQLFVDRIGSTVIVPEALTDHRLDLEGHEVLAVATGRSDVDDSSYVYVPSLSAVMVGDIAYNDVHPTLVTSDHQKRLAWIQTLSEIQDLKPDIVVAAHQRPDAPDNARVLADTIAYIKDADRVLEAEPTAAQFIEHMLESHPTRLNPTTVIYSAAALGLK</sequence>
<dbReference type="CDD" id="cd07739">
    <property type="entry name" value="metallo-hydrolase-like_MBL-fold"/>
    <property type="match status" value="1"/>
</dbReference>
<name>A0ABP7TCE4_9ACTN</name>
<dbReference type="SUPFAM" id="SSF56281">
    <property type="entry name" value="Metallo-hydrolase/oxidoreductase"/>
    <property type="match status" value="1"/>
</dbReference>
<dbReference type="Gene3D" id="3.60.15.10">
    <property type="entry name" value="Ribonuclease Z/Hydroxyacylglutathione hydrolase-like"/>
    <property type="match status" value="1"/>
</dbReference>
<evidence type="ECO:0000313" key="3">
    <source>
        <dbReference type="Proteomes" id="UP001500456"/>
    </source>
</evidence>
<gene>
    <name evidence="2" type="ORF">GCM10022232_81980</name>
</gene>
<accession>A0ABP7TCE4</accession>
<dbReference type="RefSeq" id="WP_345570317.1">
    <property type="nucleotide sequence ID" value="NZ_BAAAZX010000036.1"/>
</dbReference>
<comment type="caution">
    <text evidence="2">The sequence shown here is derived from an EMBL/GenBank/DDBJ whole genome shotgun (WGS) entry which is preliminary data.</text>
</comment>
<feature type="domain" description="Metallo-beta-lactamase" evidence="1">
    <location>
        <begin position="34"/>
        <end position="221"/>
    </location>
</feature>
<protein>
    <submittedName>
        <fullName evidence="2">MBL fold metallo-hydrolase</fullName>
    </submittedName>
</protein>
<dbReference type="Pfam" id="PF00753">
    <property type="entry name" value="Lactamase_B"/>
    <property type="match status" value="1"/>
</dbReference>
<dbReference type="EMBL" id="BAAAZX010000036">
    <property type="protein sequence ID" value="GAA4024262.1"/>
    <property type="molecule type" value="Genomic_DNA"/>
</dbReference>
<keyword evidence="3" id="KW-1185">Reference proteome</keyword>
<dbReference type="PANTHER" id="PTHR42951:SF14">
    <property type="entry name" value="METALLO-BETA-LACTAMASE SUPERFAMILY PROTEIN"/>
    <property type="match status" value="1"/>
</dbReference>